<name>A0A6C2CFB8_9RHOO</name>
<feature type="compositionally biased region" description="Low complexity" evidence="1">
    <location>
        <begin position="32"/>
        <end position="43"/>
    </location>
</feature>
<feature type="region of interest" description="Disordered" evidence="1">
    <location>
        <begin position="27"/>
        <end position="63"/>
    </location>
</feature>
<proteinExistence type="predicted"/>
<protein>
    <submittedName>
        <fullName evidence="2">Uncharacterized protein</fullName>
    </submittedName>
</protein>
<dbReference type="Proteomes" id="UP000389128">
    <property type="component" value="Unassembled WGS sequence"/>
</dbReference>
<evidence type="ECO:0000313" key="2">
    <source>
        <dbReference type="EMBL" id="TYC52664.1"/>
    </source>
</evidence>
<dbReference type="AlphaFoldDB" id="A0A6C2CFB8"/>
<evidence type="ECO:0000313" key="3">
    <source>
        <dbReference type="Proteomes" id="UP000389128"/>
    </source>
</evidence>
<evidence type="ECO:0000256" key="1">
    <source>
        <dbReference type="SAM" id="MobiDB-lite"/>
    </source>
</evidence>
<keyword evidence="3" id="KW-1185">Reference proteome</keyword>
<accession>A0A6C2CFB8</accession>
<sequence length="63" mass="6630">MAMFRLQSGGAAPAMVPVVPDNVARLPERTSRPAAPRAAAPLPKVRRAGGGSGVDVDDEWEEF</sequence>
<comment type="caution">
    <text evidence="2">The sequence shown here is derived from an EMBL/GenBank/DDBJ whole genome shotgun (WGS) entry which is preliminary data.</text>
</comment>
<dbReference type="EMBL" id="SDKK01000031">
    <property type="protein sequence ID" value="TYC52664.1"/>
    <property type="molecule type" value="Genomic_DNA"/>
</dbReference>
<organism evidence="2 3">
    <name type="scientific">Zoogloea oleivorans</name>
    <dbReference type="NCBI Taxonomy" id="1552750"/>
    <lineage>
        <taxon>Bacteria</taxon>
        <taxon>Pseudomonadati</taxon>
        <taxon>Pseudomonadota</taxon>
        <taxon>Betaproteobacteria</taxon>
        <taxon>Rhodocyclales</taxon>
        <taxon>Zoogloeaceae</taxon>
        <taxon>Zoogloea</taxon>
    </lineage>
</organism>
<gene>
    <name evidence="2" type="ORF">ETQ85_22505</name>
</gene>
<reference evidence="2 3" key="1">
    <citation type="submission" date="2019-01" db="EMBL/GenBank/DDBJ databases">
        <title>Zoogloea oleivorans genome sequencing and assembly.</title>
        <authorList>
            <person name="Tancsics A."/>
            <person name="Farkas M."/>
            <person name="Kriszt B."/>
            <person name="Maroti G."/>
            <person name="Horvath B."/>
        </authorList>
    </citation>
    <scope>NUCLEOTIDE SEQUENCE [LARGE SCALE GENOMIC DNA]</scope>
    <source>
        <strain evidence="2 3">Buc</strain>
    </source>
</reference>